<evidence type="ECO:0000313" key="8">
    <source>
        <dbReference type="Ensembl" id="ENSGAGP00000011315.1"/>
    </source>
</evidence>
<evidence type="ECO:0000256" key="2">
    <source>
        <dbReference type="ARBA" id="ARBA00019501"/>
    </source>
</evidence>
<name>A0A452H939_9SAUR</name>
<evidence type="ECO:0000256" key="1">
    <source>
        <dbReference type="ARBA" id="ARBA00010390"/>
    </source>
</evidence>
<protein>
    <recommendedName>
        <fullName evidence="2">Cyclin-Q</fullName>
    </recommendedName>
    <alternativeName>
        <fullName evidence="4">Cyclin-related protein FAM58A</fullName>
    </alternativeName>
</protein>
<organism evidence="8 9">
    <name type="scientific">Gopherus agassizii</name>
    <name type="common">Agassiz's desert tortoise</name>
    <dbReference type="NCBI Taxonomy" id="38772"/>
    <lineage>
        <taxon>Eukaryota</taxon>
        <taxon>Metazoa</taxon>
        <taxon>Chordata</taxon>
        <taxon>Craniata</taxon>
        <taxon>Vertebrata</taxon>
        <taxon>Euteleostomi</taxon>
        <taxon>Archelosauria</taxon>
        <taxon>Testudinata</taxon>
        <taxon>Testudines</taxon>
        <taxon>Cryptodira</taxon>
        <taxon>Durocryptodira</taxon>
        <taxon>Testudinoidea</taxon>
        <taxon>Testudinidae</taxon>
        <taxon>Gopherus</taxon>
    </lineage>
</organism>
<dbReference type="PIRSF" id="PIRSF028758">
    <property type="entry name" value="Cyclin, C/H/G types"/>
    <property type="match status" value="1"/>
</dbReference>
<dbReference type="CDD" id="cd20535">
    <property type="entry name" value="CYCLIN_CCNM_CCNQ_rpt2"/>
    <property type="match status" value="1"/>
</dbReference>
<dbReference type="GO" id="GO:0016538">
    <property type="term" value="F:cyclin-dependent protein serine/threonine kinase regulator activity"/>
    <property type="evidence" value="ECO:0007669"/>
    <property type="project" value="InterPro"/>
</dbReference>
<accession>A0A452H939</accession>
<proteinExistence type="inferred from homology"/>
<evidence type="ECO:0000256" key="5">
    <source>
        <dbReference type="ARBA" id="ARBA00057521"/>
    </source>
</evidence>
<dbReference type="FunFam" id="1.10.472.10:FF:000179">
    <property type="entry name" value="Cyclin Q"/>
    <property type="match status" value="1"/>
</dbReference>
<reference evidence="8" key="2">
    <citation type="submission" date="2025-05" db="UniProtKB">
        <authorList>
            <consortium name="Ensembl"/>
        </authorList>
    </citation>
    <scope>IDENTIFICATION</scope>
</reference>
<evidence type="ECO:0000256" key="6">
    <source>
        <dbReference type="RuleBase" id="RU000383"/>
    </source>
</evidence>
<dbReference type="InterPro" id="IPR048053">
    <property type="entry name" value="Cyclin-Q_second_cyclin_box"/>
</dbReference>
<reference evidence="9" key="1">
    <citation type="journal article" date="2017" name="PLoS ONE">
        <title>The Agassiz's desert tortoise genome provides a resource for the conservation of a threatened species.</title>
        <authorList>
            <person name="Tollis M."/>
            <person name="DeNardo D.F."/>
            <person name="Cornelius J.A."/>
            <person name="Dolby G.A."/>
            <person name="Edwards T."/>
            <person name="Henen B.T."/>
            <person name="Karl A.E."/>
            <person name="Murphy R.W."/>
            <person name="Kusumi K."/>
        </authorList>
    </citation>
    <scope>NUCLEOTIDE SEQUENCE [LARGE SCALE GENOMIC DNA]</scope>
</reference>
<feature type="domain" description="Cyclin-like" evidence="7">
    <location>
        <begin position="138"/>
        <end position="234"/>
    </location>
</feature>
<keyword evidence="9" id="KW-1185">Reference proteome</keyword>
<sequence length="243" mass="27835">MEPNRAASDQTGLGATKTKIHFKVTRFIMEAGVKLGLRSIPVATACTIYHSFFTATVASGPYDPYLVAMAALYLAGKVEEQHLRTRDIINVSHRYLHPQSDPLELDSHFWELRDSIVQCELLMLRVLGFRVSFRHPHKYLLHYLLSLRQWMNRHSWERTPVSAAAWALLRDSYHGGLCVRYPPQHVAVAVLYLALHCYGVEVPAHAQAQRPWWQVFSEDLSQTQIDQIVLDLIQIYTLDAEIS</sequence>
<dbReference type="InterPro" id="IPR006671">
    <property type="entry name" value="Cyclin_N"/>
</dbReference>
<dbReference type="SMART" id="SM00385">
    <property type="entry name" value="CYCLIN"/>
    <property type="match status" value="2"/>
</dbReference>
<feature type="domain" description="Cyclin-like" evidence="7">
    <location>
        <begin position="26"/>
        <end position="125"/>
    </location>
</feature>
<dbReference type="Ensembl" id="ENSGAGT00000012959.1">
    <property type="protein sequence ID" value="ENSGAGP00000011315.1"/>
    <property type="gene ID" value="ENSGAGG00000008755.1"/>
</dbReference>
<dbReference type="Pfam" id="PF00134">
    <property type="entry name" value="Cyclin_N"/>
    <property type="match status" value="1"/>
</dbReference>
<dbReference type="SUPFAM" id="SSF47954">
    <property type="entry name" value="Cyclin-like"/>
    <property type="match status" value="2"/>
</dbReference>
<comment type="function">
    <text evidence="5">May be an activating cyclin for the cyclin-associated kinase CDK10.</text>
</comment>
<dbReference type="PANTHER" id="PTHR10026">
    <property type="entry name" value="CYCLIN"/>
    <property type="match status" value="1"/>
</dbReference>
<dbReference type="Ensembl" id="ENSGAGT00000012956.1">
    <property type="protein sequence ID" value="ENSGAGP00000011312.1"/>
    <property type="gene ID" value="ENSGAGG00000008755.1"/>
</dbReference>
<dbReference type="STRING" id="38772.ENSGAGP00000011312"/>
<dbReference type="FunFam" id="1.10.472.10:FF:000042">
    <property type="entry name" value="FAM58A isoform 1"/>
    <property type="match status" value="1"/>
</dbReference>
<evidence type="ECO:0000256" key="3">
    <source>
        <dbReference type="ARBA" id="ARBA00023127"/>
    </source>
</evidence>
<dbReference type="Gene3D" id="1.10.472.10">
    <property type="entry name" value="Cyclin-like"/>
    <property type="match status" value="2"/>
</dbReference>
<dbReference type="InterPro" id="IPR048055">
    <property type="entry name" value="Cyclin-Q_first_cyclin_box"/>
</dbReference>
<dbReference type="GO" id="GO:0006357">
    <property type="term" value="P:regulation of transcription by RNA polymerase II"/>
    <property type="evidence" value="ECO:0007669"/>
    <property type="project" value="InterPro"/>
</dbReference>
<dbReference type="InterPro" id="IPR043198">
    <property type="entry name" value="Cyclin/Ssn8"/>
</dbReference>
<evidence type="ECO:0000259" key="7">
    <source>
        <dbReference type="SMART" id="SM00385"/>
    </source>
</evidence>
<comment type="similarity">
    <text evidence="1">Belongs to the cyclin family. Cyclin-like FAM58 subfamily.</text>
</comment>
<evidence type="ECO:0000313" key="9">
    <source>
        <dbReference type="Proteomes" id="UP000291020"/>
    </source>
</evidence>
<dbReference type="AlphaFoldDB" id="A0A452H939"/>
<dbReference type="CDD" id="cd20534">
    <property type="entry name" value="CYCLIN_CCNM_CCNQ_rpt1"/>
    <property type="match status" value="1"/>
</dbReference>
<evidence type="ECO:0000256" key="4">
    <source>
        <dbReference type="ARBA" id="ARBA00032419"/>
    </source>
</evidence>
<dbReference type="InterPro" id="IPR013763">
    <property type="entry name" value="Cyclin-like_dom"/>
</dbReference>
<keyword evidence="3 6" id="KW-0195">Cyclin</keyword>
<dbReference type="Proteomes" id="UP000291020">
    <property type="component" value="Unassembled WGS sequence"/>
</dbReference>
<dbReference type="InterPro" id="IPR036915">
    <property type="entry name" value="Cyclin-like_sf"/>
</dbReference>